<evidence type="ECO:0000313" key="4">
    <source>
        <dbReference type="Proteomes" id="UP000187209"/>
    </source>
</evidence>
<evidence type="ECO:0008006" key="5">
    <source>
        <dbReference type="Google" id="ProtNLM"/>
    </source>
</evidence>
<keyword evidence="1" id="KW-1133">Transmembrane helix</keyword>
<dbReference type="AlphaFoldDB" id="A0A1R2C006"/>
<gene>
    <name evidence="3" type="ORF">SteCoe_16995</name>
</gene>
<comment type="caution">
    <text evidence="3">The sequence shown here is derived from an EMBL/GenBank/DDBJ whole genome shotgun (WGS) entry which is preliminary data.</text>
</comment>
<keyword evidence="2" id="KW-0732">Signal</keyword>
<evidence type="ECO:0000256" key="1">
    <source>
        <dbReference type="SAM" id="Phobius"/>
    </source>
</evidence>
<feature type="transmembrane region" description="Helical" evidence="1">
    <location>
        <begin position="158"/>
        <end position="179"/>
    </location>
</feature>
<keyword evidence="4" id="KW-1185">Reference proteome</keyword>
<sequence>MIIIVTSLLFPLVIACSDCFSKCSNFDKTECLVDCGCPVFTETRVISGTFEGSEGLIYVANVDSSLIFWLSQTGCSLACSQECSYSYLDLALESCVNKCGCGNLMQKASDKGNNSAFLSMKSFIQLGSIDDSCAEFCKGSGDGCMINCQSRFGEKHDWWYLWLVFPVFAILAFMVLAIIKANKEDDYVLM</sequence>
<proteinExistence type="predicted"/>
<dbReference type="EMBL" id="MPUH01000344">
    <property type="protein sequence ID" value="OMJ82334.1"/>
    <property type="molecule type" value="Genomic_DNA"/>
</dbReference>
<keyword evidence="1" id="KW-0472">Membrane</keyword>
<feature type="chain" id="PRO_5012593676" description="Transmembrane protein" evidence="2">
    <location>
        <begin position="16"/>
        <end position="190"/>
    </location>
</feature>
<evidence type="ECO:0000256" key="2">
    <source>
        <dbReference type="SAM" id="SignalP"/>
    </source>
</evidence>
<evidence type="ECO:0000313" key="3">
    <source>
        <dbReference type="EMBL" id="OMJ82334.1"/>
    </source>
</evidence>
<reference evidence="3 4" key="1">
    <citation type="submission" date="2016-11" db="EMBL/GenBank/DDBJ databases">
        <title>The macronuclear genome of Stentor coeruleus: a giant cell with tiny introns.</title>
        <authorList>
            <person name="Slabodnick M."/>
            <person name="Ruby J.G."/>
            <person name="Reiff S.B."/>
            <person name="Swart E.C."/>
            <person name="Gosai S."/>
            <person name="Prabakaran S."/>
            <person name="Witkowska E."/>
            <person name="Larue G.E."/>
            <person name="Fisher S."/>
            <person name="Freeman R.M."/>
            <person name="Gunawardena J."/>
            <person name="Chu W."/>
            <person name="Stover N.A."/>
            <person name="Gregory B.D."/>
            <person name="Nowacki M."/>
            <person name="Derisi J."/>
            <person name="Roy S.W."/>
            <person name="Marshall W.F."/>
            <person name="Sood P."/>
        </authorList>
    </citation>
    <scope>NUCLEOTIDE SEQUENCE [LARGE SCALE GENOMIC DNA]</scope>
    <source>
        <strain evidence="3">WM001</strain>
    </source>
</reference>
<name>A0A1R2C006_9CILI</name>
<accession>A0A1R2C006</accession>
<organism evidence="3 4">
    <name type="scientific">Stentor coeruleus</name>
    <dbReference type="NCBI Taxonomy" id="5963"/>
    <lineage>
        <taxon>Eukaryota</taxon>
        <taxon>Sar</taxon>
        <taxon>Alveolata</taxon>
        <taxon>Ciliophora</taxon>
        <taxon>Postciliodesmatophora</taxon>
        <taxon>Heterotrichea</taxon>
        <taxon>Heterotrichida</taxon>
        <taxon>Stentoridae</taxon>
        <taxon>Stentor</taxon>
    </lineage>
</organism>
<protein>
    <recommendedName>
        <fullName evidence="5">Transmembrane protein</fullName>
    </recommendedName>
</protein>
<feature type="signal peptide" evidence="2">
    <location>
        <begin position="1"/>
        <end position="15"/>
    </location>
</feature>
<dbReference type="Proteomes" id="UP000187209">
    <property type="component" value="Unassembled WGS sequence"/>
</dbReference>
<keyword evidence="1" id="KW-0812">Transmembrane</keyword>